<dbReference type="SMART" id="SM00240">
    <property type="entry name" value="FHA"/>
    <property type="match status" value="1"/>
</dbReference>
<dbReference type="Gene3D" id="1.10.510.10">
    <property type="entry name" value="Transferase(Phosphotransferase) domain 1"/>
    <property type="match status" value="1"/>
</dbReference>
<gene>
    <name evidence="10" type="primary">LOC106465562</name>
</gene>
<dbReference type="Pfam" id="PF00498">
    <property type="entry name" value="FHA"/>
    <property type="match status" value="1"/>
</dbReference>
<keyword evidence="3" id="KW-0418">Kinase</keyword>
<dbReference type="PROSITE" id="PS00108">
    <property type="entry name" value="PROTEIN_KINASE_ST"/>
    <property type="match status" value="1"/>
</dbReference>
<evidence type="ECO:0000256" key="3">
    <source>
        <dbReference type="ARBA" id="ARBA00022777"/>
    </source>
</evidence>
<dbReference type="PANTHER" id="PTHR44167:SF24">
    <property type="entry name" value="SERINE_THREONINE-PROTEIN KINASE CHK2"/>
    <property type="match status" value="1"/>
</dbReference>
<name>A0ABM1BFZ4_LIMPO</name>
<evidence type="ECO:0000256" key="4">
    <source>
        <dbReference type="ARBA" id="ARBA00047899"/>
    </source>
</evidence>
<accession>A0ABM1BFZ4</accession>
<evidence type="ECO:0000313" key="10">
    <source>
        <dbReference type="RefSeq" id="XP_013781244.2"/>
    </source>
</evidence>
<dbReference type="SUPFAM" id="SSF56112">
    <property type="entry name" value="Protein kinase-like (PK-like)"/>
    <property type="match status" value="1"/>
</dbReference>
<dbReference type="InterPro" id="IPR008271">
    <property type="entry name" value="Ser/Thr_kinase_AS"/>
</dbReference>
<feature type="compositionally biased region" description="Polar residues" evidence="6">
    <location>
        <begin position="473"/>
        <end position="497"/>
    </location>
</feature>
<dbReference type="RefSeq" id="XP_013781244.2">
    <property type="nucleotide sequence ID" value="XM_013925790.2"/>
</dbReference>
<dbReference type="SUPFAM" id="SSF49879">
    <property type="entry name" value="SMAD/FHA domain"/>
    <property type="match status" value="1"/>
</dbReference>
<evidence type="ECO:0000256" key="6">
    <source>
        <dbReference type="SAM" id="MobiDB-lite"/>
    </source>
</evidence>
<evidence type="ECO:0000256" key="1">
    <source>
        <dbReference type="ARBA" id="ARBA00012513"/>
    </source>
</evidence>
<proteinExistence type="predicted"/>
<dbReference type="GeneID" id="106465562"/>
<evidence type="ECO:0000256" key="2">
    <source>
        <dbReference type="ARBA" id="ARBA00022527"/>
    </source>
</evidence>
<feature type="region of interest" description="Disordered" evidence="6">
    <location>
        <begin position="467"/>
        <end position="504"/>
    </location>
</feature>
<dbReference type="CDD" id="cd22666">
    <property type="entry name" value="FHA_CHK2"/>
    <property type="match status" value="1"/>
</dbReference>
<dbReference type="InterPro" id="IPR011009">
    <property type="entry name" value="Kinase-like_dom_sf"/>
</dbReference>
<evidence type="ECO:0000313" key="9">
    <source>
        <dbReference type="Proteomes" id="UP000694941"/>
    </source>
</evidence>
<keyword evidence="2" id="KW-0723">Serine/threonine-protein kinase</keyword>
<dbReference type="InterPro" id="IPR000719">
    <property type="entry name" value="Prot_kinase_dom"/>
</dbReference>
<reference evidence="10" key="1">
    <citation type="submission" date="2025-08" db="UniProtKB">
        <authorList>
            <consortium name="RefSeq"/>
        </authorList>
    </citation>
    <scope>IDENTIFICATION</scope>
    <source>
        <tissue evidence="10">Muscle</tissue>
    </source>
</reference>
<dbReference type="SMART" id="SM00220">
    <property type="entry name" value="S_TKc"/>
    <property type="match status" value="1"/>
</dbReference>
<keyword evidence="3" id="KW-0808">Transferase</keyword>
<dbReference type="InterPro" id="IPR008984">
    <property type="entry name" value="SMAD_FHA_dom_sf"/>
</dbReference>
<dbReference type="PROSITE" id="PS50011">
    <property type="entry name" value="PROTEIN_KINASE_DOM"/>
    <property type="match status" value="1"/>
</dbReference>
<protein>
    <recommendedName>
        <fullName evidence="1">non-specific serine/threonine protein kinase</fullName>
        <ecNumber evidence="1">2.7.11.1</ecNumber>
    </recommendedName>
</protein>
<feature type="domain" description="Protein kinase" evidence="8">
    <location>
        <begin position="150"/>
        <end position="442"/>
    </location>
</feature>
<dbReference type="Gene3D" id="2.60.200.20">
    <property type="match status" value="1"/>
</dbReference>
<organism evidence="9 10">
    <name type="scientific">Limulus polyphemus</name>
    <name type="common">Atlantic horseshoe crab</name>
    <dbReference type="NCBI Taxonomy" id="6850"/>
    <lineage>
        <taxon>Eukaryota</taxon>
        <taxon>Metazoa</taxon>
        <taxon>Ecdysozoa</taxon>
        <taxon>Arthropoda</taxon>
        <taxon>Chelicerata</taxon>
        <taxon>Merostomata</taxon>
        <taxon>Xiphosura</taxon>
        <taxon>Limulidae</taxon>
        <taxon>Limulus</taxon>
    </lineage>
</organism>
<comment type="catalytic activity">
    <reaction evidence="4">
        <text>L-threonyl-[protein] + ATP = O-phospho-L-threonyl-[protein] + ADP + H(+)</text>
        <dbReference type="Rhea" id="RHEA:46608"/>
        <dbReference type="Rhea" id="RHEA-COMP:11060"/>
        <dbReference type="Rhea" id="RHEA-COMP:11605"/>
        <dbReference type="ChEBI" id="CHEBI:15378"/>
        <dbReference type="ChEBI" id="CHEBI:30013"/>
        <dbReference type="ChEBI" id="CHEBI:30616"/>
        <dbReference type="ChEBI" id="CHEBI:61977"/>
        <dbReference type="ChEBI" id="CHEBI:456216"/>
        <dbReference type="EC" id="2.7.11.1"/>
    </reaction>
</comment>
<evidence type="ECO:0000259" key="7">
    <source>
        <dbReference type="PROSITE" id="PS50006"/>
    </source>
</evidence>
<sequence>MATQEVTEFQFSDDDENFINKDTSWGQLLPLGIYFYAIDLVKEKYIFGRGEDCDYCFGTFGQLRNHPSFLSYSNNHFILTREKTSTGTFTFLEDLSSNGTFVNGVKVGKFKKQVLNNNDEISFLHKKNKAFLYMDHTNGDQFPNELTEHYTISKMIGRGACGEVRLAFTKGTCRAVAVKIVSKKKFSVTNGKKQNQIPKDVMNEVQVMKDLKHPCIIKVEEVIDTSDTLYIVLEYMKGGELFDRVVTEEKLDEASAKLLFYQMVVAVKYLHEQGITHRDLKPENVLLSSEERKTVIKVTDFGLSKFVDANTMLKTFCGTPTYLAPEILLTAGSGKYTKAIDCWSLGVILFIWEEKLRYKYILIMFTYNFREEKLRSCSELKPGWQDQLLFEILVVWKDLMQTLEFVVLHHVEYWSIDLIKKLLTVDPEKRITLEQALNHNWLKDEDIIAKAQRLMYPDAVKMLPPRNQRKRSYQTSSGEDLNNEAIQNGEESPSTKRSMFPFTG</sequence>
<dbReference type="Pfam" id="PF00069">
    <property type="entry name" value="Pkinase"/>
    <property type="match status" value="1"/>
</dbReference>
<comment type="catalytic activity">
    <reaction evidence="5">
        <text>L-seryl-[protein] + ATP = O-phospho-L-seryl-[protein] + ADP + H(+)</text>
        <dbReference type="Rhea" id="RHEA:17989"/>
        <dbReference type="Rhea" id="RHEA-COMP:9863"/>
        <dbReference type="Rhea" id="RHEA-COMP:11604"/>
        <dbReference type="ChEBI" id="CHEBI:15378"/>
        <dbReference type="ChEBI" id="CHEBI:29999"/>
        <dbReference type="ChEBI" id="CHEBI:30616"/>
        <dbReference type="ChEBI" id="CHEBI:83421"/>
        <dbReference type="ChEBI" id="CHEBI:456216"/>
        <dbReference type="EC" id="2.7.11.1"/>
    </reaction>
</comment>
<dbReference type="Proteomes" id="UP000694941">
    <property type="component" value="Unplaced"/>
</dbReference>
<dbReference type="PROSITE" id="PS50006">
    <property type="entry name" value="FHA_DOMAIN"/>
    <property type="match status" value="1"/>
</dbReference>
<evidence type="ECO:0000259" key="8">
    <source>
        <dbReference type="PROSITE" id="PS50011"/>
    </source>
</evidence>
<evidence type="ECO:0000256" key="5">
    <source>
        <dbReference type="ARBA" id="ARBA00048679"/>
    </source>
</evidence>
<dbReference type="Gene3D" id="3.30.200.20">
    <property type="entry name" value="Phosphorylase Kinase, domain 1"/>
    <property type="match status" value="1"/>
</dbReference>
<dbReference type="InterPro" id="IPR000253">
    <property type="entry name" value="FHA_dom"/>
</dbReference>
<dbReference type="EC" id="2.7.11.1" evidence="1"/>
<feature type="domain" description="FHA" evidence="7">
    <location>
        <begin position="45"/>
        <end position="107"/>
    </location>
</feature>
<dbReference type="PANTHER" id="PTHR44167">
    <property type="entry name" value="OVARIAN-SPECIFIC SERINE/THREONINE-PROTEIN KINASE LOK-RELATED"/>
    <property type="match status" value="1"/>
</dbReference>
<keyword evidence="9" id="KW-1185">Reference proteome</keyword>